<dbReference type="VEuPathDB" id="VectorBase:ACON2_031185"/>
<dbReference type="VEuPathDB" id="VectorBase:ACMO_009936"/>
<sequence>MFILIEEEDEELQQEENARRCWITDLFLERESVWLFRAIDGEGPNNRLESFLRVNREEFYYLLNRIGPKNERQDTTMRPSICPKQRLCIGLRFLASEDSYESLAFLFRVSSSSVSPIVRDVCTHIINELKEYVKVLFH</sequence>
<dbReference type="EnsemblMetazoa" id="ACON012888-RA">
    <property type="protein sequence ID" value="ACON012888-PA"/>
    <property type="gene ID" value="ACON012888"/>
</dbReference>
<protein>
    <submittedName>
        <fullName evidence="1">Transposase Helix-turn-helix domain-containing protein</fullName>
    </submittedName>
</protein>
<name>A0A6E8W9D4_ANOCL</name>
<dbReference type="Proteomes" id="UP001105220">
    <property type="component" value="Unplaced"/>
</dbReference>
<organism evidence="1 2">
    <name type="scientific">Anopheles coluzzii</name>
    <name type="common">African malaria mosquito</name>
    <dbReference type="NCBI Taxonomy" id="1518534"/>
    <lineage>
        <taxon>Eukaryota</taxon>
        <taxon>Metazoa</taxon>
        <taxon>Ecdysozoa</taxon>
        <taxon>Arthropoda</taxon>
        <taxon>Hexapoda</taxon>
        <taxon>Insecta</taxon>
        <taxon>Pterygota</taxon>
        <taxon>Neoptera</taxon>
        <taxon>Endopterygota</taxon>
        <taxon>Diptera</taxon>
        <taxon>Nematocera</taxon>
        <taxon>Culicoidea</taxon>
        <taxon>Culicidae</taxon>
        <taxon>Anophelinae</taxon>
        <taxon>Anopheles</taxon>
    </lineage>
</organism>
<evidence type="ECO:0000313" key="1">
    <source>
        <dbReference type="EnsemblMetazoa" id="ACON012888-PA"/>
    </source>
</evidence>
<proteinExistence type="predicted"/>
<evidence type="ECO:0000313" key="2">
    <source>
        <dbReference type="Proteomes" id="UP001105220"/>
    </source>
</evidence>
<accession>A0A6E8W9D4</accession>
<keyword evidence="2" id="KW-1185">Reference proteome</keyword>
<dbReference type="AlphaFoldDB" id="A0A6E8W9D4"/>
<reference evidence="1" key="2">
    <citation type="submission" date="2020-05" db="UniProtKB">
        <authorList>
            <consortium name="EnsemblMetazoa"/>
        </authorList>
    </citation>
    <scope>IDENTIFICATION</scope>
    <source>
        <strain evidence="1">Ngousso</strain>
    </source>
</reference>
<reference key="1">
    <citation type="journal article" date="2019" name="Genes (Basel)">
        <title>A High-Quality De novo Genome Assembly from a Single Mosquito Using PacBio Sequencing.</title>
        <authorList>
            <person name="Kingan S.B."/>
            <person name="Heaton H."/>
            <person name="Cudini J."/>
            <person name="Lambert C.C."/>
            <person name="Baybayan P."/>
            <person name="Galvin B.D."/>
            <person name="Durbin R."/>
            <person name="Korlach J."/>
            <person name="Lawniczak M.K.N."/>
        </authorList>
    </citation>
    <scope>NUCLEOTIDE SEQUENCE [LARGE SCALE GENOMIC DNA]</scope>
    <source>
        <strain>Mali-NIH</strain>
    </source>
</reference>
<dbReference type="VEuPathDB" id="VectorBase:ACON012888"/>